<dbReference type="SUPFAM" id="SSF54001">
    <property type="entry name" value="Cysteine proteinases"/>
    <property type="match status" value="1"/>
</dbReference>
<dbReference type="InterPro" id="IPR038765">
    <property type="entry name" value="Papain-like_cys_pep_sf"/>
</dbReference>
<evidence type="ECO:0000313" key="5">
    <source>
        <dbReference type="EMBL" id="QBG82578.1"/>
    </source>
</evidence>
<proteinExistence type="inferred from homology"/>
<evidence type="ECO:0000259" key="4">
    <source>
        <dbReference type="PROSITE" id="PS50600"/>
    </source>
</evidence>
<keyword evidence="2" id="KW-0645">Protease</keyword>
<sequence length="220" mass="25916">MADSVEHRYAESAFMTPYAWFFVKTKEKDGIAKFVGEFILNHPIEVERMFIPMNYMTKENPAGTHWTLLEYDFSEGEWNYYNSLEGYKSNSKKQALIMANACMPYLIQRYDELNLSPQIVDIKREPLVYRDIFTKFVPEQGHHPDCLIFVCYYMKMSMKSQVRDKWLKLGKEDAVEKANKKRVSLVLKMLTDLGNSWAIDANEDIWDDVARQCDEDARQM</sequence>
<keyword evidence="3" id="KW-0378">Hydrolase</keyword>
<comment type="similarity">
    <text evidence="1">Belongs to the peptidase C48 family.</text>
</comment>
<name>A0A5B7LJP4_PAPSO</name>
<evidence type="ECO:0000256" key="2">
    <source>
        <dbReference type="ARBA" id="ARBA00022670"/>
    </source>
</evidence>
<reference evidence="5" key="1">
    <citation type="journal article" date="2019" name="Plant Physiol.">
        <title>Purine permease-type benzylisoquinoline alkaloid transporters in opium poppy.</title>
        <authorList>
            <person name="Dastmalchi M."/>
            <person name="Chang L."/>
            <person name="Chen R."/>
            <person name="Yu L."/>
            <person name="Chen X."/>
            <person name="Hagel J."/>
            <person name="Facchini P.J."/>
        </authorList>
    </citation>
    <scope>NUCLEOTIDE SEQUENCE</scope>
</reference>
<dbReference type="GO" id="GO:0006508">
    <property type="term" value="P:proteolysis"/>
    <property type="evidence" value="ECO:0007669"/>
    <property type="project" value="UniProtKB-KW"/>
</dbReference>
<dbReference type="GO" id="GO:0008234">
    <property type="term" value="F:cysteine-type peptidase activity"/>
    <property type="evidence" value="ECO:0007669"/>
    <property type="project" value="InterPro"/>
</dbReference>
<dbReference type="EMBL" id="MH837998">
    <property type="protein sequence ID" value="QBG82578.1"/>
    <property type="molecule type" value="Genomic_DNA"/>
</dbReference>
<evidence type="ECO:0000256" key="3">
    <source>
        <dbReference type="ARBA" id="ARBA00022801"/>
    </source>
</evidence>
<accession>A0A5B7LJP4</accession>
<protein>
    <submittedName>
        <fullName evidence="5">Peptidase</fullName>
    </submittedName>
</protein>
<dbReference type="InterPro" id="IPR003653">
    <property type="entry name" value="Peptidase_C48_C"/>
</dbReference>
<organism evidence="5">
    <name type="scientific">Papaver somniferum</name>
    <name type="common">Opium poppy</name>
    <dbReference type="NCBI Taxonomy" id="3469"/>
    <lineage>
        <taxon>Eukaryota</taxon>
        <taxon>Viridiplantae</taxon>
        <taxon>Streptophyta</taxon>
        <taxon>Embryophyta</taxon>
        <taxon>Tracheophyta</taxon>
        <taxon>Spermatophyta</taxon>
        <taxon>Magnoliopsida</taxon>
        <taxon>Ranunculales</taxon>
        <taxon>Papaveraceae</taxon>
        <taxon>Papaveroideae</taxon>
        <taxon>Papaver</taxon>
    </lineage>
</organism>
<dbReference type="Gene3D" id="3.40.395.10">
    <property type="entry name" value="Adenoviral Proteinase, Chain A"/>
    <property type="match status" value="1"/>
</dbReference>
<dbReference type="AlphaFoldDB" id="A0A5B7LJP4"/>
<dbReference type="PROSITE" id="PS50600">
    <property type="entry name" value="ULP_PROTEASE"/>
    <property type="match status" value="1"/>
</dbReference>
<evidence type="ECO:0000256" key="1">
    <source>
        <dbReference type="ARBA" id="ARBA00005234"/>
    </source>
</evidence>
<dbReference type="Pfam" id="PF02902">
    <property type="entry name" value="Peptidase_C48"/>
    <property type="match status" value="1"/>
</dbReference>
<feature type="domain" description="Ubiquitin-like protease family profile" evidence="4">
    <location>
        <begin position="1"/>
        <end position="157"/>
    </location>
</feature>